<organism evidence="11">
    <name type="scientific">Sinomonas puerhi</name>
    <dbReference type="NCBI Taxonomy" id="3238584"/>
    <lineage>
        <taxon>Bacteria</taxon>
        <taxon>Bacillati</taxon>
        <taxon>Actinomycetota</taxon>
        <taxon>Actinomycetes</taxon>
        <taxon>Micrococcales</taxon>
        <taxon>Micrococcaceae</taxon>
        <taxon>Sinomonas</taxon>
    </lineage>
</organism>
<evidence type="ECO:0000256" key="8">
    <source>
        <dbReference type="SAM" id="MobiDB-lite"/>
    </source>
</evidence>
<dbReference type="GO" id="GO:0005886">
    <property type="term" value="C:plasma membrane"/>
    <property type="evidence" value="ECO:0007669"/>
    <property type="project" value="UniProtKB-SubCell"/>
</dbReference>
<dbReference type="PANTHER" id="PTHR43711">
    <property type="entry name" value="TWO-COMPONENT HISTIDINE KINASE"/>
    <property type="match status" value="1"/>
</dbReference>
<dbReference type="EMBL" id="CP163302">
    <property type="protein sequence ID" value="XDP45261.1"/>
    <property type="molecule type" value="Genomic_DNA"/>
</dbReference>
<keyword evidence="9" id="KW-1133">Transmembrane helix</keyword>
<name>A0AB39L303_9MICC</name>
<protein>
    <recommendedName>
        <fullName evidence="3">histidine kinase</fullName>
        <ecNumber evidence="3">2.7.13.3</ecNumber>
    </recommendedName>
</protein>
<feature type="transmembrane region" description="Helical" evidence="9">
    <location>
        <begin position="71"/>
        <end position="92"/>
    </location>
</feature>
<gene>
    <name evidence="11" type="ORF">AB5L97_18685</name>
</gene>
<sequence length="427" mass="43513">MAASAVVGILGWLLGWSVLITAASLGLQRLARRAPFWVQLVLVVAATAGVFIAGIATALNGMAISEADLSVLWLILALAAAVAIAMSLVLGLRLSRSTSRLIADAARIGRGEVITGGPRPSDAGSAELAALAGELAHTSRSLDESRAREAAIESARRELVTWISHDLRTPLAAVRAMAEALDDGVATDAADYHRRMITETDHMASMVNDLLELSTLEAGTLVIHAEPLELYDLASDVMAELAPLAAQRGVTLGGGPSASCRVLADARTASRALKNVVLNAVMYSIEGGTVTVGLGPGAGGTGEVWVQDTCGGIGAEDLPRLFDPGWRKSASRTRGPGGAPFVGAGSTAAGMTAAGSPPSGSPFAGAGVGLSVVAGILRAHGGTVAVENRDGGCRFTLAFPLDQTAPGIRYSPHETAHDGAGRLSAEP</sequence>
<feature type="transmembrane region" description="Helical" evidence="9">
    <location>
        <begin position="6"/>
        <end position="25"/>
    </location>
</feature>
<dbReference type="PANTHER" id="PTHR43711:SF1">
    <property type="entry name" value="HISTIDINE KINASE 1"/>
    <property type="match status" value="1"/>
</dbReference>
<dbReference type="CDD" id="cd00082">
    <property type="entry name" value="HisKA"/>
    <property type="match status" value="1"/>
</dbReference>
<evidence type="ECO:0000313" key="11">
    <source>
        <dbReference type="EMBL" id="XDP45261.1"/>
    </source>
</evidence>
<evidence type="ECO:0000256" key="6">
    <source>
        <dbReference type="ARBA" id="ARBA00022777"/>
    </source>
</evidence>
<feature type="region of interest" description="Disordered" evidence="8">
    <location>
        <begin position="408"/>
        <end position="427"/>
    </location>
</feature>
<evidence type="ECO:0000256" key="4">
    <source>
        <dbReference type="ARBA" id="ARBA00022553"/>
    </source>
</evidence>
<dbReference type="PRINTS" id="PR00344">
    <property type="entry name" value="BCTRLSENSOR"/>
</dbReference>
<feature type="domain" description="Histidine kinase" evidence="10">
    <location>
        <begin position="162"/>
        <end position="403"/>
    </location>
</feature>
<keyword evidence="4" id="KW-0597">Phosphoprotein</keyword>
<accession>A0AB39L303</accession>
<dbReference type="SUPFAM" id="SSF47384">
    <property type="entry name" value="Homodimeric domain of signal transducing histidine kinase"/>
    <property type="match status" value="1"/>
</dbReference>
<evidence type="ECO:0000256" key="2">
    <source>
        <dbReference type="ARBA" id="ARBA00004236"/>
    </source>
</evidence>
<evidence type="ECO:0000256" key="1">
    <source>
        <dbReference type="ARBA" id="ARBA00000085"/>
    </source>
</evidence>
<evidence type="ECO:0000256" key="3">
    <source>
        <dbReference type="ARBA" id="ARBA00012438"/>
    </source>
</evidence>
<evidence type="ECO:0000259" key="10">
    <source>
        <dbReference type="PROSITE" id="PS50109"/>
    </source>
</evidence>
<dbReference type="AlphaFoldDB" id="A0AB39L303"/>
<feature type="compositionally biased region" description="Basic and acidic residues" evidence="8">
    <location>
        <begin position="411"/>
        <end position="420"/>
    </location>
</feature>
<evidence type="ECO:0000256" key="5">
    <source>
        <dbReference type="ARBA" id="ARBA00022679"/>
    </source>
</evidence>
<reference evidence="11" key="1">
    <citation type="submission" date="2024-07" db="EMBL/GenBank/DDBJ databases">
        <authorList>
            <person name="fu j."/>
        </authorList>
    </citation>
    <scope>NUCLEOTIDE SEQUENCE</scope>
    <source>
        <strain evidence="11">P10A9</strain>
    </source>
</reference>
<dbReference type="PROSITE" id="PS50109">
    <property type="entry name" value="HIS_KIN"/>
    <property type="match status" value="1"/>
</dbReference>
<dbReference type="Pfam" id="PF00512">
    <property type="entry name" value="HisKA"/>
    <property type="match status" value="1"/>
</dbReference>
<keyword evidence="9" id="KW-0812">Transmembrane</keyword>
<dbReference type="SUPFAM" id="SSF55874">
    <property type="entry name" value="ATPase domain of HSP90 chaperone/DNA topoisomerase II/histidine kinase"/>
    <property type="match status" value="1"/>
</dbReference>
<dbReference type="EC" id="2.7.13.3" evidence="3"/>
<dbReference type="SMART" id="SM00387">
    <property type="entry name" value="HATPase_c"/>
    <property type="match status" value="1"/>
</dbReference>
<dbReference type="RefSeq" id="WP_369045822.1">
    <property type="nucleotide sequence ID" value="NZ_CP163302.1"/>
</dbReference>
<dbReference type="GO" id="GO:0000155">
    <property type="term" value="F:phosphorelay sensor kinase activity"/>
    <property type="evidence" value="ECO:0007669"/>
    <property type="project" value="InterPro"/>
</dbReference>
<evidence type="ECO:0000256" key="7">
    <source>
        <dbReference type="ARBA" id="ARBA00023012"/>
    </source>
</evidence>
<dbReference type="InterPro" id="IPR036890">
    <property type="entry name" value="HATPase_C_sf"/>
</dbReference>
<dbReference type="Gene3D" id="3.30.565.10">
    <property type="entry name" value="Histidine kinase-like ATPase, C-terminal domain"/>
    <property type="match status" value="1"/>
</dbReference>
<comment type="subcellular location">
    <subcellularLocation>
        <location evidence="2">Cell membrane</location>
    </subcellularLocation>
</comment>
<feature type="transmembrane region" description="Helical" evidence="9">
    <location>
        <begin position="37"/>
        <end position="59"/>
    </location>
</feature>
<dbReference type="SMART" id="SM00388">
    <property type="entry name" value="HisKA"/>
    <property type="match status" value="1"/>
</dbReference>
<dbReference type="InterPro" id="IPR036097">
    <property type="entry name" value="HisK_dim/P_sf"/>
</dbReference>
<keyword evidence="9" id="KW-0472">Membrane</keyword>
<comment type="catalytic activity">
    <reaction evidence="1">
        <text>ATP + protein L-histidine = ADP + protein N-phospho-L-histidine.</text>
        <dbReference type="EC" id="2.7.13.3"/>
    </reaction>
</comment>
<proteinExistence type="predicted"/>
<dbReference type="Pfam" id="PF02518">
    <property type="entry name" value="HATPase_c"/>
    <property type="match status" value="1"/>
</dbReference>
<evidence type="ECO:0000256" key="9">
    <source>
        <dbReference type="SAM" id="Phobius"/>
    </source>
</evidence>
<keyword evidence="7" id="KW-0902">Two-component regulatory system</keyword>
<keyword evidence="6 11" id="KW-0418">Kinase</keyword>
<dbReference type="InterPro" id="IPR003661">
    <property type="entry name" value="HisK_dim/P_dom"/>
</dbReference>
<dbReference type="InterPro" id="IPR003594">
    <property type="entry name" value="HATPase_dom"/>
</dbReference>
<dbReference type="KEGG" id="spue:AB5L97_18685"/>
<dbReference type="Gene3D" id="1.10.287.130">
    <property type="match status" value="1"/>
</dbReference>
<dbReference type="InterPro" id="IPR050736">
    <property type="entry name" value="Sensor_HK_Regulatory"/>
</dbReference>
<keyword evidence="5" id="KW-0808">Transferase</keyword>
<dbReference type="InterPro" id="IPR004358">
    <property type="entry name" value="Sig_transdc_His_kin-like_C"/>
</dbReference>
<dbReference type="InterPro" id="IPR005467">
    <property type="entry name" value="His_kinase_dom"/>
</dbReference>